<dbReference type="OrthoDB" id="8385026at2"/>
<organism evidence="2 3">
    <name type="scientific">Rhizobium pisi</name>
    <dbReference type="NCBI Taxonomy" id="574561"/>
    <lineage>
        <taxon>Bacteria</taxon>
        <taxon>Pseudomonadati</taxon>
        <taxon>Pseudomonadota</taxon>
        <taxon>Alphaproteobacteria</taxon>
        <taxon>Hyphomicrobiales</taxon>
        <taxon>Rhizobiaceae</taxon>
        <taxon>Rhizobium/Agrobacterium group</taxon>
        <taxon>Rhizobium</taxon>
    </lineage>
</organism>
<gene>
    <name evidence="2" type="ORF">EFD55_19070</name>
    <name evidence="1" type="ORF">FHS26_003800</name>
</gene>
<protein>
    <submittedName>
        <fullName evidence="2">Uncharacterized protein</fullName>
    </submittedName>
</protein>
<reference evidence="2 3" key="1">
    <citation type="submission" date="2018-11" db="EMBL/GenBank/DDBJ databases">
        <authorList>
            <person name="Huo Y."/>
        </authorList>
    </citation>
    <scope>NUCLEOTIDE SEQUENCE [LARGE SCALE GENOMIC DNA]</scope>
    <source>
        <strain evidence="2 3">DSM 30132</strain>
    </source>
</reference>
<evidence type="ECO:0000313" key="2">
    <source>
        <dbReference type="EMBL" id="RSB75902.1"/>
    </source>
</evidence>
<evidence type="ECO:0000313" key="3">
    <source>
        <dbReference type="Proteomes" id="UP000277279"/>
    </source>
</evidence>
<dbReference type="Proteomes" id="UP000277279">
    <property type="component" value="Unassembled WGS sequence"/>
</dbReference>
<accession>A0A427MXM9</accession>
<proteinExistence type="predicted"/>
<dbReference type="EMBL" id="RJJT01000012">
    <property type="protein sequence ID" value="RSB75902.1"/>
    <property type="molecule type" value="Genomic_DNA"/>
</dbReference>
<dbReference type="Proteomes" id="UP000518315">
    <property type="component" value="Unassembled WGS sequence"/>
</dbReference>
<evidence type="ECO:0000313" key="4">
    <source>
        <dbReference type="Proteomes" id="UP000518315"/>
    </source>
</evidence>
<comment type="caution">
    <text evidence="2">The sequence shown here is derived from an EMBL/GenBank/DDBJ whole genome shotgun (WGS) entry which is preliminary data.</text>
</comment>
<dbReference type="AlphaFoldDB" id="A0A427MXM9"/>
<evidence type="ECO:0000313" key="1">
    <source>
        <dbReference type="EMBL" id="MBB3136053.1"/>
    </source>
</evidence>
<name>A0A427MXM9_9HYPH</name>
<sequence length="231" mass="25751">MSHDGTNTSGWGLRYPGLVMGKGGKNEVKEFTGMWALKPDADLVAFTDTLSREVPVWGGPGKTFSEATTMLGLIRTARWFVARTQDFDGYTLFFISQFDGTLDKYFDDFVLNGKENLTKIWGQCVGCPSGPDATARDVVEFIARGQIKTLACYDVFPSLSLGQIYKAADWYEKTQKFQRAVSKGDLNLEDAVNAFFGELAESYKQVPSDAMIDTEVGRQWQYEDVAEHIGK</sequence>
<reference evidence="1 4" key="2">
    <citation type="submission" date="2020-08" db="EMBL/GenBank/DDBJ databases">
        <title>Genomic Encyclopedia of Type Strains, Phase III (KMG-III): the genomes of soil and plant-associated and newly described type strains.</title>
        <authorList>
            <person name="Whitman W."/>
        </authorList>
    </citation>
    <scope>NUCLEOTIDE SEQUENCE [LARGE SCALE GENOMIC DNA]</scope>
    <source>
        <strain evidence="1 4">CECT 4113</strain>
    </source>
</reference>
<dbReference type="RefSeq" id="WP_125846567.1">
    <property type="nucleotide sequence ID" value="NZ_JACHXH010000012.1"/>
</dbReference>
<keyword evidence="4" id="KW-1185">Reference proteome</keyword>
<dbReference type="EMBL" id="JACHXH010000012">
    <property type="protein sequence ID" value="MBB3136053.1"/>
    <property type="molecule type" value="Genomic_DNA"/>
</dbReference>